<dbReference type="SUPFAM" id="SSF51735">
    <property type="entry name" value="NAD(P)-binding Rossmann-fold domains"/>
    <property type="match status" value="1"/>
</dbReference>
<protein>
    <submittedName>
        <fullName evidence="2">Uncharacterized protein</fullName>
    </submittedName>
</protein>
<feature type="region of interest" description="Disordered" evidence="1">
    <location>
        <begin position="76"/>
        <end position="98"/>
    </location>
</feature>
<proteinExistence type="predicted"/>
<evidence type="ECO:0000256" key="1">
    <source>
        <dbReference type="SAM" id="MobiDB-lite"/>
    </source>
</evidence>
<organism evidence="2 3">
    <name type="scientific">Parascedosporium putredinis</name>
    <dbReference type="NCBI Taxonomy" id="1442378"/>
    <lineage>
        <taxon>Eukaryota</taxon>
        <taxon>Fungi</taxon>
        <taxon>Dikarya</taxon>
        <taxon>Ascomycota</taxon>
        <taxon>Pezizomycotina</taxon>
        <taxon>Sordariomycetes</taxon>
        <taxon>Hypocreomycetidae</taxon>
        <taxon>Microascales</taxon>
        <taxon>Microascaceae</taxon>
        <taxon>Parascedosporium</taxon>
    </lineage>
</organism>
<dbReference type="InterPro" id="IPR036291">
    <property type="entry name" value="NAD(P)-bd_dom_sf"/>
</dbReference>
<dbReference type="OrthoDB" id="3535423at2759"/>
<dbReference type="EMBL" id="CALLCH030000001">
    <property type="protein sequence ID" value="CAI4211355.1"/>
    <property type="molecule type" value="Genomic_DNA"/>
</dbReference>
<dbReference type="Proteomes" id="UP000838763">
    <property type="component" value="Unassembled WGS sequence"/>
</dbReference>
<sequence length="98" mass="10778">MSHMVACTNVRHRSMKLIVSGATGFLATEVIRQSLQRPEITSVVAVSRRPITAPQGADPSKLKNLVLKDFNHYSEADKRSLPGPKDASGEYMNWPGTK</sequence>
<comment type="caution">
    <text evidence="2">The sequence shown here is derived from an EMBL/GenBank/DDBJ whole genome shotgun (WGS) entry which is preliminary data.</text>
</comment>
<accession>A0A9P1GVF6</accession>
<dbReference type="Gene3D" id="3.40.50.720">
    <property type="entry name" value="NAD(P)-binding Rossmann-like Domain"/>
    <property type="match status" value="1"/>
</dbReference>
<gene>
    <name evidence="2" type="ORF">PPNO1_LOCUS1150</name>
</gene>
<reference evidence="2" key="1">
    <citation type="submission" date="2022-11" db="EMBL/GenBank/DDBJ databases">
        <authorList>
            <person name="Scott C."/>
            <person name="Bruce N."/>
        </authorList>
    </citation>
    <scope>NUCLEOTIDE SEQUENCE</scope>
</reference>
<evidence type="ECO:0000313" key="3">
    <source>
        <dbReference type="Proteomes" id="UP000838763"/>
    </source>
</evidence>
<keyword evidence="3" id="KW-1185">Reference proteome</keyword>
<evidence type="ECO:0000313" key="2">
    <source>
        <dbReference type="EMBL" id="CAI4211355.1"/>
    </source>
</evidence>
<dbReference type="AlphaFoldDB" id="A0A9P1GVF6"/>
<name>A0A9P1GVF6_9PEZI</name>